<dbReference type="InterPro" id="IPR002376">
    <property type="entry name" value="Formyl_transf_N"/>
</dbReference>
<dbReference type="InterPro" id="IPR036477">
    <property type="entry name" value="Formyl_transf_N_sf"/>
</dbReference>
<accession>A0ABU8S3V7</accession>
<feature type="domain" description="Formyl transferase C-terminal" evidence="7">
    <location>
        <begin position="201"/>
        <end position="291"/>
    </location>
</feature>
<dbReference type="GO" id="GO:0004479">
    <property type="term" value="F:methionyl-tRNA formyltransferase activity"/>
    <property type="evidence" value="ECO:0007669"/>
    <property type="project" value="UniProtKB-EC"/>
</dbReference>
<dbReference type="Gene3D" id="3.40.50.12230">
    <property type="match status" value="1"/>
</dbReference>
<protein>
    <recommendedName>
        <fullName evidence="2 5">Methionyl-tRNA formyltransferase</fullName>
        <ecNumber evidence="2 5">2.1.2.9</ecNumber>
    </recommendedName>
</protein>
<evidence type="ECO:0000313" key="8">
    <source>
        <dbReference type="EMBL" id="MEJ6008500.1"/>
    </source>
</evidence>
<dbReference type="EMBL" id="JBBHJY010000001">
    <property type="protein sequence ID" value="MEJ6008500.1"/>
    <property type="molecule type" value="Genomic_DNA"/>
</dbReference>
<dbReference type="HAMAP" id="MF_00182">
    <property type="entry name" value="Formyl_trans"/>
    <property type="match status" value="1"/>
</dbReference>
<proteinExistence type="inferred from homology"/>
<evidence type="ECO:0000259" key="6">
    <source>
        <dbReference type="Pfam" id="PF00551"/>
    </source>
</evidence>
<evidence type="ECO:0000256" key="3">
    <source>
        <dbReference type="ARBA" id="ARBA00022679"/>
    </source>
</evidence>
<dbReference type="PANTHER" id="PTHR11138:SF5">
    <property type="entry name" value="METHIONYL-TRNA FORMYLTRANSFERASE, MITOCHONDRIAL"/>
    <property type="match status" value="1"/>
</dbReference>
<dbReference type="InterPro" id="IPR005793">
    <property type="entry name" value="Formyl_trans_C"/>
</dbReference>
<dbReference type="Pfam" id="PF02911">
    <property type="entry name" value="Formyl_trans_C"/>
    <property type="match status" value="1"/>
</dbReference>
<evidence type="ECO:0000256" key="1">
    <source>
        <dbReference type="ARBA" id="ARBA00010699"/>
    </source>
</evidence>
<name>A0ABU8S3V7_9SPHN</name>
<keyword evidence="4 5" id="KW-0648">Protein biosynthesis</keyword>
<dbReference type="InterPro" id="IPR005794">
    <property type="entry name" value="Fmt"/>
</dbReference>
<evidence type="ECO:0000256" key="4">
    <source>
        <dbReference type="ARBA" id="ARBA00022917"/>
    </source>
</evidence>
<dbReference type="SUPFAM" id="SSF50486">
    <property type="entry name" value="FMT C-terminal domain-like"/>
    <property type="match status" value="1"/>
</dbReference>
<sequence length="300" mass="32019">MRVIFMGTPQFAVPVLRALVTAKHEVVAVYSQPPRPGGRRGKELTPSPVQMAAQNLGIEVRTPVTLRDLEAQADFAALDADVAVVAAYGLILPQPILDAPKHGCLNVHGSILPRWRGAAPVQRAILAGDVITGVGIMQMEAGLDTGPVRLEAKTDVDSKTGPQLTAELAELGAEAMVQVLADLAGHPPRPQPTEGVTYAKKIDKAETRLNFSHDAELAERQVRAFHPIAWFELDGERYRVLEAKVVGRAGVAGTTIDDELTIACNFGALRPTVVQRAGRPAMPTADLLRGRPIPAGTRIG</sequence>
<dbReference type="InterPro" id="IPR041711">
    <property type="entry name" value="Met-tRNA-FMT_N"/>
</dbReference>
<dbReference type="PANTHER" id="PTHR11138">
    <property type="entry name" value="METHIONYL-TRNA FORMYLTRANSFERASE"/>
    <property type="match status" value="1"/>
</dbReference>
<keyword evidence="9" id="KW-1185">Reference proteome</keyword>
<dbReference type="InterPro" id="IPR011034">
    <property type="entry name" value="Formyl_transferase-like_C_sf"/>
</dbReference>
<dbReference type="EC" id="2.1.2.9" evidence="2 5"/>
<dbReference type="SUPFAM" id="SSF53328">
    <property type="entry name" value="Formyltransferase"/>
    <property type="match status" value="1"/>
</dbReference>
<keyword evidence="3 5" id="KW-0808">Transferase</keyword>
<dbReference type="CDD" id="cd08646">
    <property type="entry name" value="FMT_core_Met-tRNA-FMT_N"/>
    <property type="match status" value="1"/>
</dbReference>
<evidence type="ECO:0000259" key="7">
    <source>
        <dbReference type="Pfam" id="PF02911"/>
    </source>
</evidence>
<dbReference type="NCBIfam" id="TIGR00460">
    <property type="entry name" value="fmt"/>
    <property type="match status" value="1"/>
</dbReference>
<dbReference type="Proteomes" id="UP001379235">
    <property type="component" value="Unassembled WGS sequence"/>
</dbReference>
<reference evidence="8 9" key="1">
    <citation type="submission" date="2024-03" db="EMBL/GenBank/DDBJ databases">
        <authorList>
            <person name="Jo J.-H."/>
        </authorList>
    </citation>
    <scope>NUCLEOTIDE SEQUENCE [LARGE SCALE GENOMIC DNA]</scope>
    <source>
        <strain evidence="8 9">AS3R-12</strain>
    </source>
</reference>
<gene>
    <name evidence="5 8" type="primary">fmt</name>
    <name evidence="8" type="ORF">WG900_01055</name>
</gene>
<comment type="function">
    <text evidence="5">Attaches a formyl group to the free amino group of methionyl-tRNA(fMet). The formyl group appears to play a dual role in the initiator identity of N-formylmethionyl-tRNA by promoting its recognition by IF2 and preventing the misappropriation of this tRNA by the elongation apparatus.</text>
</comment>
<evidence type="ECO:0000313" key="9">
    <source>
        <dbReference type="Proteomes" id="UP001379235"/>
    </source>
</evidence>
<organism evidence="8 9">
    <name type="scientific">Novosphingobium aquae</name>
    <dbReference type="NCBI Taxonomy" id="3133435"/>
    <lineage>
        <taxon>Bacteria</taxon>
        <taxon>Pseudomonadati</taxon>
        <taxon>Pseudomonadota</taxon>
        <taxon>Alphaproteobacteria</taxon>
        <taxon>Sphingomonadales</taxon>
        <taxon>Sphingomonadaceae</taxon>
        <taxon>Novosphingobium</taxon>
    </lineage>
</organism>
<feature type="binding site" evidence="5">
    <location>
        <begin position="110"/>
        <end position="113"/>
    </location>
    <ligand>
        <name>(6S)-5,6,7,8-tetrahydrofolate</name>
        <dbReference type="ChEBI" id="CHEBI:57453"/>
    </ligand>
</feature>
<evidence type="ECO:0000256" key="2">
    <source>
        <dbReference type="ARBA" id="ARBA00012261"/>
    </source>
</evidence>
<evidence type="ECO:0000256" key="5">
    <source>
        <dbReference type="HAMAP-Rule" id="MF_00182"/>
    </source>
</evidence>
<dbReference type="RefSeq" id="WP_339964061.1">
    <property type="nucleotide sequence ID" value="NZ_JBBHJY010000001.1"/>
</dbReference>
<comment type="caution">
    <text evidence="8">The sequence shown here is derived from an EMBL/GenBank/DDBJ whole genome shotgun (WGS) entry which is preliminary data.</text>
</comment>
<dbReference type="Pfam" id="PF00551">
    <property type="entry name" value="Formyl_trans_N"/>
    <property type="match status" value="1"/>
</dbReference>
<comment type="similarity">
    <text evidence="1 5">Belongs to the Fmt family.</text>
</comment>
<comment type="catalytic activity">
    <reaction evidence="5">
        <text>L-methionyl-tRNA(fMet) + (6R)-10-formyltetrahydrofolate = N-formyl-L-methionyl-tRNA(fMet) + (6S)-5,6,7,8-tetrahydrofolate + H(+)</text>
        <dbReference type="Rhea" id="RHEA:24380"/>
        <dbReference type="Rhea" id="RHEA-COMP:9952"/>
        <dbReference type="Rhea" id="RHEA-COMP:9953"/>
        <dbReference type="ChEBI" id="CHEBI:15378"/>
        <dbReference type="ChEBI" id="CHEBI:57453"/>
        <dbReference type="ChEBI" id="CHEBI:78530"/>
        <dbReference type="ChEBI" id="CHEBI:78844"/>
        <dbReference type="ChEBI" id="CHEBI:195366"/>
        <dbReference type="EC" id="2.1.2.9"/>
    </reaction>
</comment>
<feature type="domain" description="Formyl transferase N-terminal" evidence="6">
    <location>
        <begin position="1"/>
        <end position="180"/>
    </location>
</feature>